<evidence type="ECO:0000313" key="4">
    <source>
        <dbReference type="Proteomes" id="UP000594688"/>
    </source>
</evidence>
<feature type="transmembrane region" description="Helical" evidence="1">
    <location>
        <begin position="320"/>
        <end position="337"/>
    </location>
</feature>
<feature type="transmembrane region" description="Helical" evidence="1">
    <location>
        <begin position="68"/>
        <end position="86"/>
    </location>
</feature>
<accession>A0A7T0FZK1</accession>
<feature type="domain" description="DUF2157" evidence="2">
    <location>
        <begin position="9"/>
        <end position="145"/>
    </location>
</feature>
<evidence type="ECO:0000256" key="1">
    <source>
        <dbReference type="SAM" id="Phobius"/>
    </source>
</evidence>
<feature type="transmembrane region" description="Helical" evidence="1">
    <location>
        <begin position="37"/>
        <end position="62"/>
    </location>
</feature>
<feature type="transmembrane region" description="Helical" evidence="1">
    <location>
        <begin position="150"/>
        <end position="167"/>
    </location>
</feature>
<feature type="transmembrane region" description="Helical" evidence="1">
    <location>
        <begin position="343"/>
        <end position="364"/>
    </location>
</feature>
<protein>
    <submittedName>
        <fullName evidence="3">DUF2157 domain-containing protein</fullName>
    </submittedName>
</protein>
<dbReference type="Pfam" id="PF09925">
    <property type="entry name" value="DUF2157"/>
    <property type="match status" value="1"/>
</dbReference>
<sequence length="380" mass="42173">MARIDKKIEEWVRADLINSDVADSILSYEDRQPASSWILSTFLILGAVTVGIGIISLIAANWDDIPDSVKLAADLILLSALAYGVFKTHVEDKPLYFEMYLVAFQISCLASIGLISQIYNTGGKAWQALLLWSVITAGVAVASKKSFVPFIWATGFFAGVINGAFEIDWLKSFYKGQEQALIMTIPLLATLMTALLKKVFGESGQTHALRVWSFLALIFTLVTIEVINSSDFYNNDNPGISLVAFAPGYILAILVGIAFVRDEQFNRLQIWVSLFALFGFVIQFHLSFLYIKSDYISAIFTLLILSLIAILMASRRHRKIFQVLVVFIGLRFLVLYFQALGGLATTGIGLIVSGVLIICMVTWWNKKRQAIANWAEGLLT</sequence>
<feature type="transmembrane region" description="Helical" evidence="1">
    <location>
        <begin position="98"/>
        <end position="119"/>
    </location>
</feature>
<feature type="transmembrane region" description="Helical" evidence="1">
    <location>
        <begin position="239"/>
        <end position="259"/>
    </location>
</feature>
<dbReference type="AlphaFoldDB" id="A0A7T0FZK1"/>
<evidence type="ECO:0000259" key="2">
    <source>
        <dbReference type="Pfam" id="PF09925"/>
    </source>
</evidence>
<dbReference type="Proteomes" id="UP000594688">
    <property type="component" value="Chromosome"/>
</dbReference>
<dbReference type="EMBL" id="CP048685">
    <property type="protein sequence ID" value="QPJ61275.1"/>
    <property type="molecule type" value="Genomic_DNA"/>
</dbReference>
<feature type="transmembrane region" description="Helical" evidence="1">
    <location>
        <begin position="271"/>
        <end position="289"/>
    </location>
</feature>
<dbReference type="InterPro" id="IPR018677">
    <property type="entry name" value="DUF2157"/>
</dbReference>
<keyword evidence="1" id="KW-0812">Transmembrane</keyword>
<organism evidence="3 4">
    <name type="scientific">Candidatus Nitronauta litoralis</name>
    <dbReference type="NCBI Taxonomy" id="2705533"/>
    <lineage>
        <taxon>Bacteria</taxon>
        <taxon>Pseudomonadati</taxon>
        <taxon>Nitrospinota/Tectimicrobiota group</taxon>
        <taxon>Nitrospinota</taxon>
        <taxon>Nitrospinia</taxon>
        <taxon>Nitrospinales</taxon>
        <taxon>Nitrospinaceae</taxon>
        <taxon>Candidatus Nitronauta</taxon>
    </lineage>
</organism>
<keyword evidence="1" id="KW-1133">Transmembrane helix</keyword>
<gene>
    <name evidence="3" type="ORF">G3M70_04980</name>
</gene>
<feature type="transmembrane region" description="Helical" evidence="1">
    <location>
        <begin position="295"/>
        <end position="313"/>
    </location>
</feature>
<name>A0A7T0FZK1_9BACT</name>
<evidence type="ECO:0000313" key="3">
    <source>
        <dbReference type="EMBL" id="QPJ61275.1"/>
    </source>
</evidence>
<feature type="transmembrane region" description="Helical" evidence="1">
    <location>
        <begin position="125"/>
        <end position="143"/>
    </location>
</feature>
<dbReference type="KEGG" id="nli:G3M70_04980"/>
<reference evidence="3 4" key="1">
    <citation type="submission" date="2020-02" db="EMBL/GenBank/DDBJ databases">
        <title>Genomic and physiological characterization of two novel Nitrospinaceae genera.</title>
        <authorList>
            <person name="Mueller A.J."/>
            <person name="Jung M.-Y."/>
            <person name="Strachan C.R."/>
            <person name="Herbold C.W."/>
            <person name="Kirkegaard R.H."/>
            <person name="Daims H."/>
        </authorList>
    </citation>
    <scope>NUCLEOTIDE SEQUENCE [LARGE SCALE GENOMIC DNA]</scope>
    <source>
        <strain evidence="3">EB</strain>
    </source>
</reference>
<keyword evidence="1" id="KW-0472">Membrane</keyword>
<proteinExistence type="predicted"/>
<feature type="transmembrane region" description="Helical" evidence="1">
    <location>
        <begin position="179"/>
        <end position="196"/>
    </location>
</feature>
<feature type="transmembrane region" description="Helical" evidence="1">
    <location>
        <begin position="208"/>
        <end position="227"/>
    </location>
</feature>